<dbReference type="InterPro" id="IPR036291">
    <property type="entry name" value="NAD(P)-bd_dom_sf"/>
</dbReference>
<comment type="similarity">
    <text evidence="1">Belongs to the short-chain dehydrogenases/reductases (SDR) family.</text>
</comment>
<keyword evidence="2" id="KW-0560">Oxidoreductase</keyword>
<dbReference type="PANTHER" id="PTHR43669:SF4">
    <property type="entry name" value="SHORT-CHAIN DEHYDROGENASE"/>
    <property type="match status" value="1"/>
</dbReference>
<dbReference type="PANTHER" id="PTHR43669">
    <property type="entry name" value="5-KETO-D-GLUCONATE 5-REDUCTASE"/>
    <property type="match status" value="1"/>
</dbReference>
<evidence type="ECO:0000256" key="2">
    <source>
        <dbReference type="ARBA" id="ARBA00023002"/>
    </source>
</evidence>
<protein>
    <submittedName>
        <fullName evidence="3">Uncharacterized protein</fullName>
    </submittedName>
</protein>
<dbReference type="InterPro" id="IPR002347">
    <property type="entry name" value="SDR_fam"/>
</dbReference>
<organism evidence="3 4">
    <name type="scientific">Paramarasmius palmivorus</name>
    <dbReference type="NCBI Taxonomy" id="297713"/>
    <lineage>
        <taxon>Eukaryota</taxon>
        <taxon>Fungi</taxon>
        <taxon>Dikarya</taxon>
        <taxon>Basidiomycota</taxon>
        <taxon>Agaricomycotina</taxon>
        <taxon>Agaricomycetes</taxon>
        <taxon>Agaricomycetidae</taxon>
        <taxon>Agaricales</taxon>
        <taxon>Marasmiineae</taxon>
        <taxon>Marasmiaceae</taxon>
        <taxon>Paramarasmius</taxon>
    </lineage>
</organism>
<dbReference type="SUPFAM" id="SSF51735">
    <property type="entry name" value="NAD(P)-binding Rossmann-fold domains"/>
    <property type="match status" value="1"/>
</dbReference>
<sequence>MSSPLVAFILGAGANVGRSIALKLKENSYAVAVGSRNPDKEASKKDGFFPVPVDITSQESLTKAFETVKKELGAPNVVIYNAAILEVPKEPSDPLSLDIEGFNKSVIFGQNVFLAAQLALPGFRSEGHKSNPRAFITTGNLLPFIPATVTRLVSLSTQKVVESHLAELFSNTYSKEGVRFHYAHFVGEDGAIPPYSDFLVSGPDHAKAYWDLISSEKIERWDYRFVKGGEKYGGY</sequence>
<accession>A0AAW0CVE2</accession>
<proteinExistence type="inferred from homology"/>
<reference evidence="3 4" key="1">
    <citation type="submission" date="2024-01" db="EMBL/GenBank/DDBJ databases">
        <title>A draft genome for a cacao thread blight-causing isolate of Paramarasmius palmivorus.</title>
        <authorList>
            <person name="Baruah I.K."/>
            <person name="Bukari Y."/>
            <person name="Amoako-Attah I."/>
            <person name="Meinhardt L.W."/>
            <person name="Bailey B.A."/>
            <person name="Cohen S.P."/>
        </authorList>
    </citation>
    <scope>NUCLEOTIDE SEQUENCE [LARGE SCALE GENOMIC DNA]</scope>
    <source>
        <strain evidence="3 4">GH-12</strain>
    </source>
</reference>
<evidence type="ECO:0000313" key="4">
    <source>
        <dbReference type="Proteomes" id="UP001383192"/>
    </source>
</evidence>
<dbReference type="Proteomes" id="UP001383192">
    <property type="component" value="Unassembled WGS sequence"/>
</dbReference>
<evidence type="ECO:0000313" key="3">
    <source>
        <dbReference type="EMBL" id="KAK7042985.1"/>
    </source>
</evidence>
<dbReference type="GO" id="GO:0016491">
    <property type="term" value="F:oxidoreductase activity"/>
    <property type="evidence" value="ECO:0007669"/>
    <property type="project" value="UniProtKB-KW"/>
</dbReference>
<name>A0AAW0CVE2_9AGAR</name>
<comment type="caution">
    <text evidence="3">The sequence shown here is derived from an EMBL/GenBank/DDBJ whole genome shotgun (WGS) entry which is preliminary data.</text>
</comment>
<dbReference type="EMBL" id="JAYKXP010000030">
    <property type="protein sequence ID" value="KAK7042985.1"/>
    <property type="molecule type" value="Genomic_DNA"/>
</dbReference>
<dbReference type="Pfam" id="PF00106">
    <property type="entry name" value="adh_short"/>
    <property type="match status" value="1"/>
</dbReference>
<keyword evidence="4" id="KW-1185">Reference proteome</keyword>
<dbReference type="AlphaFoldDB" id="A0AAW0CVE2"/>
<gene>
    <name evidence="3" type="ORF">VNI00_008722</name>
</gene>
<dbReference type="Gene3D" id="3.40.50.720">
    <property type="entry name" value="NAD(P)-binding Rossmann-like Domain"/>
    <property type="match status" value="1"/>
</dbReference>
<evidence type="ECO:0000256" key="1">
    <source>
        <dbReference type="ARBA" id="ARBA00006484"/>
    </source>
</evidence>